<gene>
    <name evidence="1" type="ORF">GCM10008957_43760</name>
</gene>
<dbReference type="Proteomes" id="UP000603865">
    <property type="component" value="Unassembled WGS sequence"/>
</dbReference>
<reference evidence="1" key="2">
    <citation type="submission" date="2020-09" db="EMBL/GenBank/DDBJ databases">
        <authorList>
            <person name="Sun Q."/>
            <person name="Ohkuma M."/>
        </authorList>
    </citation>
    <scope>NUCLEOTIDE SEQUENCE</scope>
    <source>
        <strain evidence="1">JCM 31311</strain>
    </source>
</reference>
<dbReference type="AlphaFoldDB" id="A0A918CLM2"/>
<protein>
    <submittedName>
        <fullName evidence="1">Uncharacterized protein</fullName>
    </submittedName>
</protein>
<evidence type="ECO:0000313" key="2">
    <source>
        <dbReference type="Proteomes" id="UP000603865"/>
    </source>
</evidence>
<organism evidence="1 2">
    <name type="scientific">Deinococcus ruber</name>
    <dbReference type="NCBI Taxonomy" id="1848197"/>
    <lineage>
        <taxon>Bacteria</taxon>
        <taxon>Thermotogati</taxon>
        <taxon>Deinococcota</taxon>
        <taxon>Deinococci</taxon>
        <taxon>Deinococcales</taxon>
        <taxon>Deinococcaceae</taxon>
        <taxon>Deinococcus</taxon>
    </lineage>
</organism>
<keyword evidence="2" id="KW-1185">Reference proteome</keyword>
<dbReference type="EMBL" id="BMQL01000042">
    <property type="protein sequence ID" value="GGR27772.1"/>
    <property type="molecule type" value="Genomic_DNA"/>
</dbReference>
<dbReference type="RefSeq" id="WP_189092642.1">
    <property type="nucleotide sequence ID" value="NZ_BMQL01000042.1"/>
</dbReference>
<accession>A0A918CLM2</accession>
<reference evidence="1" key="1">
    <citation type="journal article" date="2014" name="Int. J. Syst. Evol. Microbiol.">
        <title>Complete genome sequence of Corynebacterium casei LMG S-19264T (=DSM 44701T), isolated from a smear-ripened cheese.</title>
        <authorList>
            <consortium name="US DOE Joint Genome Institute (JGI-PGF)"/>
            <person name="Walter F."/>
            <person name="Albersmeier A."/>
            <person name="Kalinowski J."/>
            <person name="Ruckert C."/>
        </authorList>
    </citation>
    <scope>NUCLEOTIDE SEQUENCE</scope>
    <source>
        <strain evidence="1">JCM 31311</strain>
    </source>
</reference>
<sequence length="157" mass="16743">MNTTPPSPFTATTLDDGAYTVTYPGFLGCPIIEAVTVQAGHVTTHTHTEGECSTVYAPEFVALYARRVAAHIEAAKKGTPSYTGFTFTPAGALGKARASRLHRVLSGLGLGNADHYRAASAVLGRTVDSLAAITEQEARRVWNHVRRVRLAYELSAA</sequence>
<proteinExistence type="predicted"/>
<evidence type="ECO:0000313" key="1">
    <source>
        <dbReference type="EMBL" id="GGR27772.1"/>
    </source>
</evidence>
<comment type="caution">
    <text evidence="1">The sequence shown here is derived from an EMBL/GenBank/DDBJ whole genome shotgun (WGS) entry which is preliminary data.</text>
</comment>
<name>A0A918CLM2_9DEIO</name>